<keyword evidence="3" id="KW-1185">Reference proteome</keyword>
<feature type="region of interest" description="Disordered" evidence="1">
    <location>
        <begin position="90"/>
        <end position="111"/>
    </location>
</feature>
<dbReference type="AlphaFoldDB" id="G8XDM1"/>
<dbReference type="Proteomes" id="UP000007842">
    <property type="component" value="Plasmid pSCATT"/>
</dbReference>
<sequence length="111" mass="11711">MLLDRYIPYEYLVAGVATAADVVALEACEAAQAEDEGPRDRVGSSVGTVAAVSADRHPGRRARPAWRGNEVAVGDAVCRLSESGVAAVRGAGRAEPMPVERRPVRQCPVRA</sequence>
<gene>
    <name evidence="2" type="ordered locus">SCATT_p00220</name>
</gene>
<evidence type="ECO:0000313" key="3">
    <source>
        <dbReference type="Proteomes" id="UP000007842"/>
    </source>
</evidence>
<evidence type="ECO:0000256" key="1">
    <source>
        <dbReference type="SAM" id="MobiDB-lite"/>
    </source>
</evidence>
<organism evidence="2 3">
    <name type="scientific">Streptantibioticus cattleyicolor (strain ATCC 35852 / DSM 46488 / JCM 4925 / NBRC 14057 / NRRL 8057)</name>
    <name type="common">Streptomyces cattleya</name>
    <dbReference type="NCBI Taxonomy" id="1003195"/>
    <lineage>
        <taxon>Bacteria</taxon>
        <taxon>Bacillati</taxon>
        <taxon>Actinomycetota</taxon>
        <taxon>Actinomycetes</taxon>
        <taxon>Kitasatosporales</taxon>
        <taxon>Streptomycetaceae</taxon>
        <taxon>Streptantibioticus</taxon>
    </lineage>
</organism>
<dbReference type="KEGG" id="scy:SCATT_p00220"/>
<evidence type="ECO:0000313" key="2">
    <source>
        <dbReference type="EMBL" id="AEW98215.1"/>
    </source>
</evidence>
<keyword evidence="2" id="KW-0614">Plasmid</keyword>
<geneLocation type="plasmid" evidence="2 3">
    <name>pSCATT</name>
</geneLocation>
<name>G8XDM1_STREN</name>
<proteinExistence type="predicted"/>
<dbReference type="EMBL" id="CP003229">
    <property type="protein sequence ID" value="AEW98215.1"/>
    <property type="molecule type" value="Genomic_DNA"/>
</dbReference>
<reference evidence="3" key="1">
    <citation type="submission" date="2011-12" db="EMBL/GenBank/DDBJ databases">
        <title>Complete genome sequence of Streptomyces cattleya strain DSM 46488.</title>
        <authorList>
            <person name="Ou H.-Y."/>
            <person name="Li P."/>
            <person name="Zhao C."/>
            <person name="O'Hagan D."/>
            <person name="Deng Z."/>
        </authorList>
    </citation>
    <scope>NUCLEOTIDE SEQUENCE [LARGE SCALE GENOMIC DNA]</scope>
    <source>
        <strain evidence="3">ATCC 35852 / DSM 46488 / JCM 4925 / NBRC 14057 / NRRL 8057</strain>
        <plasmid evidence="3">Plasmid pSCATT</plasmid>
    </source>
</reference>
<protein>
    <submittedName>
        <fullName evidence="2">Uncharacterized protein</fullName>
    </submittedName>
</protein>
<accession>G8XDM1</accession>
<dbReference type="HOGENOM" id="CLU_2156869_0_0_11"/>
<dbReference type="PATRIC" id="fig|1003195.29.peg.5827"/>